<keyword evidence="13" id="KW-1185">Reference proteome</keyword>
<dbReference type="GO" id="GO:0005886">
    <property type="term" value="C:plasma membrane"/>
    <property type="evidence" value="ECO:0007669"/>
    <property type="project" value="TreeGrafter"/>
</dbReference>
<dbReference type="GO" id="GO:0009675">
    <property type="term" value="F:high-affinity sulfate:proton symporter activity"/>
    <property type="evidence" value="ECO:0007669"/>
    <property type="project" value="TreeGrafter"/>
</dbReference>
<keyword evidence="6 11" id="KW-0812">Transmembrane</keyword>
<dbReference type="Pfam" id="PF07264">
    <property type="entry name" value="EI24"/>
    <property type="match status" value="1"/>
</dbReference>
<evidence type="ECO:0000256" key="6">
    <source>
        <dbReference type="ARBA" id="ARBA00022692"/>
    </source>
</evidence>
<dbReference type="OrthoDB" id="5292355at2"/>
<comment type="subcellular location">
    <subcellularLocation>
        <location evidence="1">Membrane</location>
        <topology evidence="1">Multi-pass membrane protein</topology>
    </subcellularLocation>
</comment>
<sequence length="249" mass="28323">MPEQPQVLSGSNYLRAGWQAMWQPGLRRYVLIPAALNTVLLISLISWAGHTFNVWLGQMMNSLPEWLGFLQWLLWPLFALLILVMLFFTFSMLANLIGSPFYALLAEKLALRQRGEAPQPGSWRDWVWLVPHSIGRELAKLVYYFPRLLALLLLSLVPLANVLATPLLLVFGVWMMAVQYLDYQADNDGVSLGQQLGWMRQRRSLMFSFGLPVYVGSLIPLLNVLIMPAAVAGSTLLWVEHYTRQPKLI</sequence>
<keyword evidence="4" id="KW-0997">Cell inner membrane</keyword>
<dbReference type="Proteomes" id="UP000243924">
    <property type="component" value="Chromosome I"/>
</dbReference>
<dbReference type="EMBL" id="LT629787">
    <property type="protein sequence ID" value="SDU24145.1"/>
    <property type="molecule type" value="Genomic_DNA"/>
</dbReference>
<evidence type="ECO:0000256" key="10">
    <source>
        <dbReference type="ARBA" id="ARBA00023192"/>
    </source>
</evidence>
<dbReference type="AlphaFoldDB" id="A0A1H2GXC2"/>
<dbReference type="PANTHER" id="PTHR37468:SF1">
    <property type="entry name" value="SULFATE TRANSPORTER CYSZ"/>
    <property type="match status" value="1"/>
</dbReference>
<reference evidence="13" key="1">
    <citation type="submission" date="2016-10" db="EMBL/GenBank/DDBJ databases">
        <authorList>
            <person name="Varghese N."/>
            <person name="Submissions S."/>
        </authorList>
    </citation>
    <scope>NUCLEOTIDE SEQUENCE [LARGE SCALE GENOMIC DNA]</scope>
    <source>
        <strain evidence="13">CECT 8338</strain>
    </source>
</reference>
<gene>
    <name evidence="12" type="ORF">SAMN05216210_2612</name>
</gene>
<feature type="transmembrane region" description="Helical" evidence="11">
    <location>
        <begin position="72"/>
        <end position="105"/>
    </location>
</feature>
<accession>A0A1H2GXC2</accession>
<evidence type="ECO:0000313" key="13">
    <source>
        <dbReference type="Proteomes" id="UP000243924"/>
    </source>
</evidence>
<evidence type="ECO:0000256" key="11">
    <source>
        <dbReference type="SAM" id="Phobius"/>
    </source>
</evidence>
<dbReference type="GO" id="GO:0019344">
    <property type="term" value="P:cysteine biosynthetic process"/>
    <property type="evidence" value="ECO:0007669"/>
    <property type="project" value="UniProtKB-KW"/>
</dbReference>
<organism evidence="12 13">
    <name type="scientific">Halopseudomonas salegens</name>
    <dbReference type="NCBI Taxonomy" id="1434072"/>
    <lineage>
        <taxon>Bacteria</taxon>
        <taxon>Pseudomonadati</taxon>
        <taxon>Pseudomonadota</taxon>
        <taxon>Gammaproteobacteria</taxon>
        <taxon>Pseudomonadales</taxon>
        <taxon>Pseudomonadaceae</taxon>
        <taxon>Halopseudomonas</taxon>
    </lineage>
</organism>
<keyword evidence="5" id="KW-0028">Amino-acid biosynthesis</keyword>
<dbReference type="InterPro" id="IPR059112">
    <property type="entry name" value="CysZ/EI24"/>
</dbReference>
<feature type="transmembrane region" description="Helical" evidence="11">
    <location>
        <begin position="148"/>
        <end position="177"/>
    </location>
</feature>
<dbReference type="InterPro" id="IPR050480">
    <property type="entry name" value="CysZ-like"/>
</dbReference>
<evidence type="ECO:0000256" key="5">
    <source>
        <dbReference type="ARBA" id="ARBA00022605"/>
    </source>
</evidence>
<evidence type="ECO:0000256" key="7">
    <source>
        <dbReference type="ARBA" id="ARBA00022989"/>
    </source>
</evidence>
<feature type="transmembrane region" description="Helical" evidence="11">
    <location>
        <begin position="213"/>
        <end position="239"/>
    </location>
</feature>
<keyword evidence="10" id="KW-0198">Cysteine biosynthesis</keyword>
<proteinExistence type="predicted"/>
<evidence type="ECO:0000256" key="2">
    <source>
        <dbReference type="ARBA" id="ARBA00022448"/>
    </source>
</evidence>
<keyword evidence="7 11" id="KW-1133">Transmembrane helix</keyword>
<dbReference type="PANTHER" id="PTHR37468">
    <property type="entry name" value="SULFATE TRANSPORTER CYSZ"/>
    <property type="match status" value="1"/>
</dbReference>
<evidence type="ECO:0000256" key="8">
    <source>
        <dbReference type="ARBA" id="ARBA00023032"/>
    </source>
</evidence>
<feature type="transmembrane region" description="Helical" evidence="11">
    <location>
        <begin position="29"/>
        <end position="52"/>
    </location>
</feature>
<dbReference type="GO" id="GO:0000103">
    <property type="term" value="P:sulfate assimilation"/>
    <property type="evidence" value="ECO:0007669"/>
    <property type="project" value="TreeGrafter"/>
</dbReference>
<evidence type="ECO:0000256" key="4">
    <source>
        <dbReference type="ARBA" id="ARBA00022519"/>
    </source>
</evidence>
<keyword evidence="9 11" id="KW-0472">Membrane</keyword>
<dbReference type="STRING" id="1434072.SAMN05216210_2612"/>
<dbReference type="NCBIfam" id="NF003433">
    <property type="entry name" value="PRK04949.1"/>
    <property type="match status" value="1"/>
</dbReference>
<keyword evidence="8" id="KW-0764">Sulfate transport</keyword>
<evidence type="ECO:0000313" key="12">
    <source>
        <dbReference type="EMBL" id="SDU24145.1"/>
    </source>
</evidence>
<keyword evidence="2" id="KW-0813">Transport</keyword>
<evidence type="ECO:0000256" key="1">
    <source>
        <dbReference type="ARBA" id="ARBA00004141"/>
    </source>
</evidence>
<name>A0A1H2GXC2_9GAMM</name>
<keyword evidence="3" id="KW-1003">Cell membrane</keyword>
<evidence type="ECO:0000256" key="3">
    <source>
        <dbReference type="ARBA" id="ARBA00022475"/>
    </source>
</evidence>
<protein>
    <submittedName>
        <fullName evidence="12">CysZ protein</fullName>
    </submittedName>
</protein>
<dbReference type="RefSeq" id="WP_092387570.1">
    <property type="nucleotide sequence ID" value="NZ_LT629787.1"/>
</dbReference>
<evidence type="ECO:0000256" key="9">
    <source>
        <dbReference type="ARBA" id="ARBA00023136"/>
    </source>
</evidence>